<name>A0A6J7GU76_9ZZZZ</name>
<evidence type="ECO:0000313" key="2">
    <source>
        <dbReference type="EMBL" id="CAB4823551.1"/>
    </source>
</evidence>
<evidence type="ECO:0000313" key="3">
    <source>
        <dbReference type="EMBL" id="CAB4910426.1"/>
    </source>
</evidence>
<dbReference type="EMBL" id="CAFBMH010000049">
    <property type="protein sequence ID" value="CAB4910426.1"/>
    <property type="molecule type" value="Genomic_DNA"/>
</dbReference>
<evidence type="ECO:0000313" key="1">
    <source>
        <dbReference type="EMBL" id="CAB4754376.1"/>
    </source>
</evidence>
<dbReference type="EMBL" id="CAEZYR010000076">
    <property type="protein sequence ID" value="CAB4754376.1"/>
    <property type="molecule type" value="Genomic_DNA"/>
</dbReference>
<dbReference type="AlphaFoldDB" id="A0A6J7GU76"/>
<protein>
    <submittedName>
        <fullName evidence="3">Unannotated protein</fullName>
    </submittedName>
</protein>
<dbReference type="EMBL" id="CAFABA010000025">
    <property type="protein sequence ID" value="CAB4823551.1"/>
    <property type="molecule type" value="Genomic_DNA"/>
</dbReference>
<reference evidence="3" key="1">
    <citation type="submission" date="2020-05" db="EMBL/GenBank/DDBJ databases">
        <authorList>
            <person name="Chiriac C."/>
            <person name="Salcher M."/>
            <person name="Ghai R."/>
            <person name="Kavagutti S V."/>
        </authorList>
    </citation>
    <scope>NUCLEOTIDE SEQUENCE</scope>
</reference>
<organism evidence="3">
    <name type="scientific">freshwater metagenome</name>
    <dbReference type="NCBI Taxonomy" id="449393"/>
    <lineage>
        <taxon>unclassified sequences</taxon>
        <taxon>metagenomes</taxon>
        <taxon>ecological metagenomes</taxon>
    </lineage>
</organism>
<sequence length="369" mass="39821">MLRTRTQLSATSSVPQADALAADRVTVESDGLELYELSLRDQWGDGLPLLAPTEDRVRALLASTPWHADDVIGVLPPKHREATVELAAINAAIAGVAPEGFPYLIAALEAICEPEFNLYGLTTTTSSVIPMLMVNGPSRDRAGIDYGPGCMGGAAGRGSSTIGRALSLCLRNIGGQRVGDTSKSVFGQPSRVSGLCFGEWEERSPWPSLAEQWGYSRDADVVTVHGGKGTSPLADVNCDDSRDLLYLIAKSIAIPLSNKFLTPISGNGQTVLAINPMWAERFGRDFPDIEDCRSFIHEHAWQPIDLWPAKNQEILYAKNRVDDKGRVALNERADQVVIVVCGGLGNLHAIVLSSWGDSELAHRQVVWAP</sequence>
<evidence type="ECO:0000313" key="4">
    <source>
        <dbReference type="EMBL" id="CAB4991610.1"/>
    </source>
</evidence>
<proteinExistence type="predicted"/>
<dbReference type="EMBL" id="CAFBOS010000050">
    <property type="protein sequence ID" value="CAB4991610.1"/>
    <property type="molecule type" value="Genomic_DNA"/>
</dbReference>
<gene>
    <name evidence="1" type="ORF">UFOPK2754_01997</name>
    <name evidence="2" type="ORF">UFOPK3139_00858</name>
    <name evidence="3" type="ORF">UFOPK3543_01462</name>
    <name evidence="4" type="ORF">UFOPK3967_01038</name>
</gene>
<accession>A0A6J7GU76</accession>